<accession>A0AAV4W7E3</accession>
<evidence type="ECO:0000313" key="2">
    <source>
        <dbReference type="EMBL" id="GIY78587.1"/>
    </source>
</evidence>
<evidence type="ECO:0000256" key="1">
    <source>
        <dbReference type="SAM" id="MobiDB-lite"/>
    </source>
</evidence>
<proteinExistence type="predicted"/>
<name>A0AAV4W7E3_CAEEX</name>
<organism evidence="2 3">
    <name type="scientific">Caerostris extrusa</name>
    <name type="common">Bark spider</name>
    <name type="synonym">Caerostris bankana</name>
    <dbReference type="NCBI Taxonomy" id="172846"/>
    <lineage>
        <taxon>Eukaryota</taxon>
        <taxon>Metazoa</taxon>
        <taxon>Ecdysozoa</taxon>
        <taxon>Arthropoda</taxon>
        <taxon>Chelicerata</taxon>
        <taxon>Arachnida</taxon>
        <taxon>Araneae</taxon>
        <taxon>Araneomorphae</taxon>
        <taxon>Entelegynae</taxon>
        <taxon>Araneoidea</taxon>
        <taxon>Araneidae</taxon>
        <taxon>Caerostris</taxon>
    </lineage>
</organism>
<feature type="region of interest" description="Disordered" evidence="1">
    <location>
        <begin position="1"/>
        <end position="24"/>
    </location>
</feature>
<keyword evidence="3" id="KW-1185">Reference proteome</keyword>
<feature type="region of interest" description="Disordered" evidence="1">
    <location>
        <begin position="82"/>
        <end position="101"/>
    </location>
</feature>
<comment type="caution">
    <text evidence="2">The sequence shown here is derived from an EMBL/GenBank/DDBJ whole genome shotgun (WGS) entry which is preliminary data.</text>
</comment>
<reference evidence="2 3" key="1">
    <citation type="submission" date="2021-06" db="EMBL/GenBank/DDBJ databases">
        <title>Caerostris extrusa draft genome.</title>
        <authorList>
            <person name="Kono N."/>
            <person name="Arakawa K."/>
        </authorList>
    </citation>
    <scope>NUCLEOTIDE SEQUENCE [LARGE SCALE GENOMIC DNA]</scope>
</reference>
<gene>
    <name evidence="2" type="ORF">CEXT_356231</name>
</gene>
<protein>
    <submittedName>
        <fullName evidence="2">Uncharacterized protein</fullName>
    </submittedName>
</protein>
<dbReference type="EMBL" id="BPLR01015771">
    <property type="protein sequence ID" value="GIY78587.1"/>
    <property type="molecule type" value="Genomic_DNA"/>
</dbReference>
<evidence type="ECO:0000313" key="3">
    <source>
        <dbReference type="Proteomes" id="UP001054945"/>
    </source>
</evidence>
<sequence length="101" mass="11332">MNFDLDSLVRNGSTDDRKFQSQRQKLSSRRFNCNFSLLASSESAEVAKVPNEEISLDADSGASCASDERWNFRVDPFHVTPNGQSVLRKKSLPPANEQLIE</sequence>
<dbReference type="Proteomes" id="UP001054945">
    <property type="component" value="Unassembled WGS sequence"/>
</dbReference>
<dbReference type="AlphaFoldDB" id="A0AAV4W7E3"/>